<dbReference type="Proteomes" id="UP000622890">
    <property type="component" value="Unassembled WGS sequence"/>
</dbReference>
<evidence type="ECO:0000313" key="4">
    <source>
        <dbReference type="EMBL" id="MBK4734102.1"/>
    </source>
</evidence>
<evidence type="ECO:0000256" key="1">
    <source>
        <dbReference type="ARBA" id="ARBA00022729"/>
    </source>
</evidence>
<reference evidence="4" key="1">
    <citation type="submission" date="2021-01" db="EMBL/GenBank/DDBJ databases">
        <title>Genome sequence of strain Noviherbaspirillum sp. DKR-6.</title>
        <authorList>
            <person name="Chaudhary D.K."/>
        </authorList>
    </citation>
    <scope>NUCLEOTIDE SEQUENCE</scope>
    <source>
        <strain evidence="4">DKR-6</strain>
    </source>
</reference>
<gene>
    <name evidence="4" type="ORF">JJB74_05715</name>
</gene>
<keyword evidence="5" id="KW-1185">Reference proteome</keyword>
<keyword evidence="1 3" id="KW-0732">Signal</keyword>
<feature type="signal peptide" evidence="3">
    <location>
        <begin position="1"/>
        <end position="26"/>
    </location>
</feature>
<dbReference type="AlphaFoldDB" id="A0A934SWG9"/>
<organism evidence="4 5">
    <name type="scientific">Noviherbaspirillum pedocola</name>
    <dbReference type="NCBI Taxonomy" id="2801341"/>
    <lineage>
        <taxon>Bacteria</taxon>
        <taxon>Pseudomonadati</taxon>
        <taxon>Pseudomonadota</taxon>
        <taxon>Betaproteobacteria</taxon>
        <taxon>Burkholderiales</taxon>
        <taxon>Oxalobacteraceae</taxon>
        <taxon>Noviherbaspirillum</taxon>
    </lineage>
</organism>
<evidence type="ECO:0000256" key="3">
    <source>
        <dbReference type="SAM" id="SignalP"/>
    </source>
</evidence>
<feature type="region of interest" description="Disordered" evidence="2">
    <location>
        <begin position="152"/>
        <end position="171"/>
    </location>
</feature>
<dbReference type="EMBL" id="JAEPBG010000002">
    <property type="protein sequence ID" value="MBK4734102.1"/>
    <property type="molecule type" value="Genomic_DNA"/>
</dbReference>
<name>A0A934SWG9_9BURK</name>
<dbReference type="InterPro" id="IPR037873">
    <property type="entry name" value="BamE-like"/>
</dbReference>
<dbReference type="RefSeq" id="WP_200590877.1">
    <property type="nucleotide sequence ID" value="NZ_JAEPBG010000002.1"/>
</dbReference>
<protein>
    <recommendedName>
        <fullName evidence="6">Outer membrane protein assembly factor BamE</fullName>
    </recommendedName>
</protein>
<evidence type="ECO:0000256" key="2">
    <source>
        <dbReference type="SAM" id="MobiDB-lite"/>
    </source>
</evidence>
<dbReference type="PROSITE" id="PS51257">
    <property type="entry name" value="PROKAR_LIPOPROTEIN"/>
    <property type="match status" value="1"/>
</dbReference>
<accession>A0A934SWG9</accession>
<comment type="caution">
    <text evidence="4">The sequence shown here is derived from an EMBL/GenBank/DDBJ whole genome shotgun (WGS) entry which is preliminary data.</text>
</comment>
<feature type="chain" id="PRO_5036775359" description="Outer membrane protein assembly factor BamE" evidence="3">
    <location>
        <begin position="27"/>
        <end position="171"/>
    </location>
</feature>
<evidence type="ECO:0000313" key="5">
    <source>
        <dbReference type="Proteomes" id="UP000622890"/>
    </source>
</evidence>
<proteinExistence type="predicted"/>
<dbReference type="Gene3D" id="3.30.1450.10">
    <property type="match status" value="1"/>
</dbReference>
<sequence length="171" mass="19050">MKGFPGWMFAGVALLLSGCAAMRVYSAPPQPGESETQVIERLGEPTHRYGEGNNHLLEYMTGPWGQATFMARIGSDGRLVSYEQVLDTAHFAKIVPDKFTKDDVLRTIGAPSDTSYFPRMQREVWSYPYREANTWDSVMHVYFDDGGIVRSLQNGPDRRRTPGLGMPGSGL</sequence>
<evidence type="ECO:0008006" key="6">
    <source>
        <dbReference type="Google" id="ProtNLM"/>
    </source>
</evidence>